<feature type="region of interest" description="Disordered" evidence="1">
    <location>
        <begin position="1"/>
        <end position="60"/>
    </location>
</feature>
<evidence type="ECO:0000313" key="3">
    <source>
        <dbReference type="Proteomes" id="UP001221757"/>
    </source>
</evidence>
<dbReference type="EMBL" id="JARKIE010000001">
    <property type="protein sequence ID" value="KAJ7710504.1"/>
    <property type="molecule type" value="Genomic_DNA"/>
</dbReference>
<feature type="compositionally biased region" description="Pro residues" evidence="1">
    <location>
        <begin position="43"/>
        <end position="54"/>
    </location>
</feature>
<protein>
    <submittedName>
        <fullName evidence="2">Uncharacterized protein</fullName>
    </submittedName>
</protein>
<accession>A0AAD7H223</accession>
<proteinExistence type="predicted"/>
<dbReference type="Proteomes" id="UP001221757">
    <property type="component" value="Unassembled WGS sequence"/>
</dbReference>
<name>A0AAD7H223_MYCRO</name>
<dbReference type="AlphaFoldDB" id="A0AAD7H223"/>
<organism evidence="2 3">
    <name type="scientific">Mycena rosella</name>
    <name type="common">Pink bonnet</name>
    <name type="synonym">Agaricus rosellus</name>
    <dbReference type="NCBI Taxonomy" id="1033263"/>
    <lineage>
        <taxon>Eukaryota</taxon>
        <taxon>Fungi</taxon>
        <taxon>Dikarya</taxon>
        <taxon>Basidiomycota</taxon>
        <taxon>Agaricomycotina</taxon>
        <taxon>Agaricomycetes</taxon>
        <taxon>Agaricomycetidae</taxon>
        <taxon>Agaricales</taxon>
        <taxon>Marasmiineae</taxon>
        <taxon>Mycenaceae</taxon>
        <taxon>Mycena</taxon>
    </lineage>
</organism>
<gene>
    <name evidence="2" type="ORF">B0H17DRAFT_1190234</name>
</gene>
<evidence type="ECO:0000313" key="2">
    <source>
        <dbReference type="EMBL" id="KAJ7710504.1"/>
    </source>
</evidence>
<evidence type="ECO:0000256" key="1">
    <source>
        <dbReference type="SAM" id="MobiDB-lite"/>
    </source>
</evidence>
<reference evidence="2" key="1">
    <citation type="submission" date="2023-03" db="EMBL/GenBank/DDBJ databases">
        <title>Massive genome expansion in bonnet fungi (Mycena s.s.) driven by repeated elements and novel gene families across ecological guilds.</title>
        <authorList>
            <consortium name="Lawrence Berkeley National Laboratory"/>
            <person name="Harder C.B."/>
            <person name="Miyauchi S."/>
            <person name="Viragh M."/>
            <person name="Kuo A."/>
            <person name="Thoen E."/>
            <person name="Andreopoulos B."/>
            <person name="Lu D."/>
            <person name="Skrede I."/>
            <person name="Drula E."/>
            <person name="Henrissat B."/>
            <person name="Morin E."/>
            <person name="Kohler A."/>
            <person name="Barry K."/>
            <person name="LaButti K."/>
            <person name="Morin E."/>
            <person name="Salamov A."/>
            <person name="Lipzen A."/>
            <person name="Mereny Z."/>
            <person name="Hegedus B."/>
            <person name="Baldrian P."/>
            <person name="Stursova M."/>
            <person name="Weitz H."/>
            <person name="Taylor A."/>
            <person name="Grigoriev I.V."/>
            <person name="Nagy L.G."/>
            <person name="Martin F."/>
            <person name="Kauserud H."/>
        </authorList>
    </citation>
    <scope>NUCLEOTIDE SEQUENCE</scope>
    <source>
        <strain evidence="2">CBHHK067</strain>
    </source>
</reference>
<keyword evidence="3" id="KW-1185">Reference proteome</keyword>
<comment type="caution">
    <text evidence="2">The sequence shown here is derived from an EMBL/GenBank/DDBJ whole genome shotgun (WGS) entry which is preliminary data.</text>
</comment>
<sequence length="115" mass="12344">MDGPGTDSPPLRNTILAPFPGRGRPRNSSQSHIDVAAARELSPSPPTAQPPSPIPIARRRCRTKRKGPAVGSILDCYICVSPFRRSLSSLCALFLTSSLFLSNSTPFPSSDHPSF</sequence>